<gene>
    <name evidence="1" type="ORF">LAMI_0E00848G</name>
</gene>
<accession>A0A1G4JI90</accession>
<dbReference type="Proteomes" id="UP000191024">
    <property type="component" value="Chromosome E"/>
</dbReference>
<keyword evidence="2" id="KW-1185">Reference proteome</keyword>
<name>A0A1G4JI90_9SACH</name>
<protein>
    <submittedName>
        <fullName evidence="1">LAMI_0E00848g1_1</fullName>
    </submittedName>
</protein>
<sequence length="114" mass="12141">MKRSCGDLLERPLDPCELSFATAKKCQRYAASSGADALLALMRASRGGAKRATQPTEERKTSDQAHAACYYCSSVRATSACALCSNPACGVCCVGLPVCLNCQVEQREAVRTKC</sequence>
<dbReference type="AlphaFoldDB" id="A0A1G4JI90"/>
<evidence type="ECO:0000313" key="1">
    <source>
        <dbReference type="EMBL" id="SCU90158.1"/>
    </source>
</evidence>
<evidence type="ECO:0000313" key="2">
    <source>
        <dbReference type="Proteomes" id="UP000191024"/>
    </source>
</evidence>
<dbReference type="EMBL" id="LT598465">
    <property type="protein sequence ID" value="SCU90158.1"/>
    <property type="molecule type" value="Genomic_DNA"/>
</dbReference>
<reference evidence="1 2" key="1">
    <citation type="submission" date="2016-03" db="EMBL/GenBank/DDBJ databases">
        <authorList>
            <person name="Devillers H."/>
        </authorList>
    </citation>
    <scope>NUCLEOTIDE SEQUENCE [LARGE SCALE GENOMIC DNA]</scope>
    <source>
        <strain evidence="1">CBS 11717</strain>
    </source>
</reference>
<organism evidence="1 2">
    <name type="scientific">Lachancea mirantina</name>
    <dbReference type="NCBI Taxonomy" id="1230905"/>
    <lineage>
        <taxon>Eukaryota</taxon>
        <taxon>Fungi</taxon>
        <taxon>Dikarya</taxon>
        <taxon>Ascomycota</taxon>
        <taxon>Saccharomycotina</taxon>
        <taxon>Saccharomycetes</taxon>
        <taxon>Saccharomycetales</taxon>
        <taxon>Saccharomycetaceae</taxon>
        <taxon>Lachancea</taxon>
    </lineage>
</organism>
<proteinExistence type="predicted"/>